<dbReference type="PANTHER" id="PTHR30055">
    <property type="entry name" value="HTH-TYPE TRANSCRIPTIONAL REGULATOR RUTR"/>
    <property type="match status" value="1"/>
</dbReference>
<sequence length="190" mass="20656">MKIKDEHKRQQILAATARIIIREGAAAVSTTKVAKRVGIGQSSLYTYFANKQALLVAVFNCEQQKLVQLAIAAGVNDTAQSVKQRLISYVQVLTDFAVSNPDSLALIEQIKFLPDFNGPNLNDPANPVVQLFQAGIEAGLLQSIDVSLYIAAVFAVARRHGENIRQGQYPANQISTAQILHLVLGANFNN</sequence>
<dbReference type="Pfam" id="PF00440">
    <property type="entry name" value="TetR_N"/>
    <property type="match status" value="1"/>
</dbReference>
<evidence type="ECO:0000259" key="5">
    <source>
        <dbReference type="PROSITE" id="PS50977"/>
    </source>
</evidence>
<dbReference type="EMBL" id="JBHSSL010000042">
    <property type="protein sequence ID" value="MFC6170433.1"/>
    <property type="molecule type" value="Genomic_DNA"/>
</dbReference>
<evidence type="ECO:0000256" key="2">
    <source>
        <dbReference type="ARBA" id="ARBA00023125"/>
    </source>
</evidence>
<evidence type="ECO:0000313" key="7">
    <source>
        <dbReference type="Proteomes" id="UP001596289"/>
    </source>
</evidence>
<evidence type="ECO:0000256" key="1">
    <source>
        <dbReference type="ARBA" id="ARBA00023015"/>
    </source>
</evidence>
<evidence type="ECO:0000256" key="4">
    <source>
        <dbReference type="PROSITE-ProRule" id="PRU00335"/>
    </source>
</evidence>
<name>A0ABW1RFA5_9LACO</name>
<proteinExistence type="predicted"/>
<dbReference type="InterPro" id="IPR009057">
    <property type="entry name" value="Homeodomain-like_sf"/>
</dbReference>
<organism evidence="6 7">
    <name type="scientific">Loigolactobacillus jiayinensis</name>
    <dbReference type="NCBI Taxonomy" id="2486016"/>
    <lineage>
        <taxon>Bacteria</taxon>
        <taxon>Bacillati</taxon>
        <taxon>Bacillota</taxon>
        <taxon>Bacilli</taxon>
        <taxon>Lactobacillales</taxon>
        <taxon>Lactobacillaceae</taxon>
        <taxon>Loigolactobacillus</taxon>
    </lineage>
</organism>
<dbReference type="Proteomes" id="UP001596289">
    <property type="component" value="Unassembled WGS sequence"/>
</dbReference>
<dbReference type="Gene3D" id="1.10.357.10">
    <property type="entry name" value="Tetracycline Repressor, domain 2"/>
    <property type="match status" value="1"/>
</dbReference>
<evidence type="ECO:0000256" key="3">
    <source>
        <dbReference type="ARBA" id="ARBA00023163"/>
    </source>
</evidence>
<dbReference type="PRINTS" id="PR00455">
    <property type="entry name" value="HTHTETR"/>
</dbReference>
<keyword evidence="1" id="KW-0805">Transcription regulation</keyword>
<keyword evidence="2 4" id="KW-0238">DNA-binding</keyword>
<feature type="domain" description="HTH tetR-type" evidence="5">
    <location>
        <begin position="6"/>
        <end position="66"/>
    </location>
</feature>
<dbReference type="InterPro" id="IPR001647">
    <property type="entry name" value="HTH_TetR"/>
</dbReference>
<comment type="caution">
    <text evidence="6">The sequence shown here is derived from an EMBL/GenBank/DDBJ whole genome shotgun (WGS) entry which is preliminary data.</text>
</comment>
<keyword evidence="7" id="KW-1185">Reference proteome</keyword>
<dbReference type="SUPFAM" id="SSF46689">
    <property type="entry name" value="Homeodomain-like"/>
    <property type="match status" value="1"/>
</dbReference>
<dbReference type="InterPro" id="IPR050109">
    <property type="entry name" value="HTH-type_TetR-like_transc_reg"/>
</dbReference>
<keyword evidence="3" id="KW-0804">Transcription</keyword>
<dbReference type="RefSeq" id="WP_125552502.1">
    <property type="nucleotide sequence ID" value="NZ_JBHSSL010000042.1"/>
</dbReference>
<evidence type="ECO:0000313" key="6">
    <source>
        <dbReference type="EMBL" id="MFC6170433.1"/>
    </source>
</evidence>
<protein>
    <submittedName>
        <fullName evidence="6">TetR/AcrR family transcriptional regulator</fullName>
    </submittedName>
</protein>
<accession>A0ABW1RFA5</accession>
<dbReference type="PANTHER" id="PTHR30055:SF234">
    <property type="entry name" value="HTH-TYPE TRANSCRIPTIONAL REGULATOR BETI"/>
    <property type="match status" value="1"/>
</dbReference>
<feature type="DNA-binding region" description="H-T-H motif" evidence="4">
    <location>
        <begin position="29"/>
        <end position="48"/>
    </location>
</feature>
<dbReference type="PROSITE" id="PS50977">
    <property type="entry name" value="HTH_TETR_2"/>
    <property type="match status" value="1"/>
</dbReference>
<gene>
    <name evidence="6" type="ORF">ACFQGP_07575</name>
</gene>
<reference evidence="7" key="1">
    <citation type="journal article" date="2019" name="Int. J. Syst. Evol. Microbiol.">
        <title>The Global Catalogue of Microorganisms (GCM) 10K type strain sequencing project: providing services to taxonomists for standard genome sequencing and annotation.</title>
        <authorList>
            <consortium name="The Broad Institute Genomics Platform"/>
            <consortium name="The Broad Institute Genome Sequencing Center for Infectious Disease"/>
            <person name="Wu L."/>
            <person name="Ma J."/>
        </authorList>
    </citation>
    <scope>NUCLEOTIDE SEQUENCE [LARGE SCALE GENOMIC DNA]</scope>
    <source>
        <strain evidence="7">CCM 8904</strain>
    </source>
</reference>